<gene>
    <name evidence="1" type="ORF">GCM10017584_24570</name>
</gene>
<organism evidence="1 2">
    <name type="scientific">Leifsonia poae</name>
    <dbReference type="NCBI Taxonomy" id="110933"/>
    <lineage>
        <taxon>Bacteria</taxon>
        <taxon>Bacillati</taxon>
        <taxon>Actinomycetota</taxon>
        <taxon>Actinomycetes</taxon>
        <taxon>Micrococcales</taxon>
        <taxon>Microbacteriaceae</taxon>
        <taxon>Leifsonia</taxon>
    </lineage>
</organism>
<protein>
    <submittedName>
        <fullName evidence="1">Uncharacterized protein</fullName>
    </submittedName>
</protein>
<name>A0A9W6HBS4_9MICO</name>
<sequence>MDITDWIEHRRHDGELVGWMRPEGESFVPVDLLGRDVSAATDWLSAEEQLEERGLGFLAEPYLLELEDGERRRVRITEVSTEGIRLLNDEFGAASAVGAPRIEYTLAWPAPAHLRPLR</sequence>
<evidence type="ECO:0000313" key="1">
    <source>
        <dbReference type="EMBL" id="GLJ76883.1"/>
    </source>
</evidence>
<dbReference type="RefSeq" id="WP_271177541.1">
    <property type="nucleotide sequence ID" value="NZ_BAAAJO010000002.1"/>
</dbReference>
<evidence type="ECO:0000313" key="2">
    <source>
        <dbReference type="Proteomes" id="UP001142372"/>
    </source>
</evidence>
<proteinExistence type="predicted"/>
<dbReference type="AlphaFoldDB" id="A0A9W6HBS4"/>
<reference evidence="1" key="1">
    <citation type="journal article" date="2014" name="Int. J. Syst. Evol. Microbiol.">
        <title>Complete genome sequence of Corynebacterium casei LMG S-19264T (=DSM 44701T), isolated from a smear-ripened cheese.</title>
        <authorList>
            <consortium name="US DOE Joint Genome Institute (JGI-PGF)"/>
            <person name="Walter F."/>
            <person name="Albersmeier A."/>
            <person name="Kalinowski J."/>
            <person name="Ruckert C."/>
        </authorList>
    </citation>
    <scope>NUCLEOTIDE SEQUENCE</scope>
    <source>
        <strain evidence="1">VKM Ac-1401</strain>
    </source>
</reference>
<dbReference type="EMBL" id="BSEN01000012">
    <property type="protein sequence ID" value="GLJ76883.1"/>
    <property type="molecule type" value="Genomic_DNA"/>
</dbReference>
<comment type="caution">
    <text evidence="1">The sequence shown here is derived from an EMBL/GenBank/DDBJ whole genome shotgun (WGS) entry which is preliminary data.</text>
</comment>
<dbReference type="Proteomes" id="UP001142372">
    <property type="component" value="Unassembled WGS sequence"/>
</dbReference>
<accession>A0A9W6HBS4</accession>
<keyword evidence="2" id="KW-1185">Reference proteome</keyword>
<reference evidence="1" key="2">
    <citation type="submission" date="2023-01" db="EMBL/GenBank/DDBJ databases">
        <authorList>
            <person name="Sun Q."/>
            <person name="Evtushenko L."/>
        </authorList>
    </citation>
    <scope>NUCLEOTIDE SEQUENCE</scope>
    <source>
        <strain evidence="1">VKM Ac-1401</strain>
    </source>
</reference>